<name>A0A0A8ZKR7_ARUDO</name>
<proteinExistence type="predicted"/>
<dbReference type="EMBL" id="GBRH01259617">
    <property type="protein sequence ID" value="JAD38278.1"/>
    <property type="molecule type" value="Transcribed_RNA"/>
</dbReference>
<dbReference type="AlphaFoldDB" id="A0A0A8ZKR7"/>
<reference evidence="1" key="2">
    <citation type="journal article" date="2015" name="Data Brief">
        <title>Shoot transcriptome of the giant reed, Arundo donax.</title>
        <authorList>
            <person name="Barrero R.A."/>
            <person name="Guerrero F.D."/>
            <person name="Moolhuijzen P."/>
            <person name="Goolsby J.A."/>
            <person name="Tidwell J."/>
            <person name="Bellgard S.E."/>
            <person name="Bellgard M.I."/>
        </authorList>
    </citation>
    <scope>NUCLEOTIDE SEQUENCE</scope>
    <source>
        <tissue evidence="1">Shoot tissue taken approximately 20 cm above the soil surface</tissue>
    </source>
</reference>
<reference evidence="1" key="1">
    <citation type="submission" date="2014-09" db="EMBL/GenBank/DDBJ databases">
        <authorList>
            <person name="Magalhaes I.L.F."/>
            <person name="Oliveira U."/>
            <person name="Santos F.R."/>
            <person name="Vidigal T.H.D.A."/>
            <person name="Brescovit A.D."/>
            <person name="Santos A.J."/>
        </authorList>
    </citation>
    <scope>NUCLEOTIDE SEQUENCE</scope>
    <source>
        <tissue evidence="1">Shoot tissue taken approximately 20 cm above the soil surface</tissue>
    </source>
</reference>
<accession>A0A0A8ZKR7</accession>
<protein>
    <submittedName>
        <fullName evidence="1">Uncharacterized protein</fullName>
    </submittedName>
</protein>
<organism evidence="1">
    <name type="scientific">Arundo donax</name>
    <name type="common">Giant reed</name>
    <name type="synonym">Donax arundinaceus</name>
    <dbReference type="NCBI Taxonomy" id="35708"/>
    <lineage>
        <taxon>Eukaryota</taxon>
        <taxon>Viridiplantae</taxon>
        <taxon>Streptophyta</taxon>
        <taxon>Embryophyta</taxon>
        <taxon>Tracheophyta</taxon>
        <taxon>Spermatophyta</taxon>
        <taxon>Magnoliopsida</taxon>
        <taxon>Liliopsida</taxon>
        <taxon>Poales</taxon>
        <taxon>Poaceae</taxon>
        <taxon>PACMAD clade</taxon>
        <taxon>Arundinoideae</taxon>
        <taxon>Arundineae</taxon>
        <taxon>Arundo</taxon>
    </lineage>
</organism>
<evidence type="ECO:0000313" key="1">
    <source>
        <dbReference type="EMBL" id="JAD38278.1"/>
    </source>
</evidence>
<sequence>MFVAPLLDHFILYCIAK</sequence>